<comment type="caution">
    <text evidence="9">The sequence shown here is derived from an EMBL/GenBank/DDBJ whole genome shotgun (WGS) entry which is preliminary data.</text>
</comment>
<sequence length="131" mass="15241">GALCGLHRPVGSYFSLYERDVSSSLRFTRNLDLKTINGFCTKPQERPKAPPYTESCRVPLHKPTNWERKILISPGRFKKEDEIPAAISFKTVDAAKNKIWRKISYVMITLWQDASWWLLRARRRSSKETSL</sequence>
<organism evidence="9 10">
    <name type="scientific">Gulo gulo</name>
    <name type="common">Wolverine</name>
    <name type="synonym">Gluton</name>
    <dbReference type="NCBI Taxonomy" id="48420"/>
    <lineage>
        <taxon>Eukaryota</taxon>
        <taxon>Metazoa</taxon>
        <taxon>Chordata</taxon>
        <taxon>Craniata</taxon>
        <taxon>Vertebrata</taxon>
        <taxon>Euteleostomi</taxon>
        <taxon>Mammalia</taxon>
        <taxon>Eutheria</taxon>
        <taxon>Laurasiatheria</taxon>
        <taxon>Carnivora</taxon>
        <taxon>Caniformia</taxon>
        <taxon>Musteloidea</taxon>
        <taxon>Mustelidae</taxon>
        <taxon>Guloninae</taxon>
        <taxon>Gulo</taxon>
    </lineage>
</organism>
<reference evidence="9 10" key="1">
    <citation type="submission" date="2018-10" db="EMBL/GenBank/DDBJ databases">
        <authorList>
            <person name="Ekblom R."/>
            <person name="Jareborg N."/>
        </authorList>
    </citation>
    <scope>NUCLEOTIDE SEQUENCE [LARGE SCALE GENOMIC DNA]</scope>
    <source>
        <tissue evidence="9">Muscle</tissue>
    </source>
</reference>
<evidence type="ECO:0000256" key="6">
    <source>
        <dbReference type="ARBA" id="ARBA00039929"/>
    </source>
</evidence>
<accession>A0A9X9Q688</accession>
<dbReference type="InterPro" id="IPR009432">
    <property type="entry name" value="DUF1075"/>
</dbReference>
<dbReference type="GO" id="GO:0005739">
    <property type="term" value="C:mitochondrion"/>
    <property type="evidence" value="ECO:0007669"/>
    <property type="project" value="TreeGrafter"/>
</dbReference>
<dbReference type="GO" id="GO:0090200">
    <property type="term" value="P:positive regulation of release of cytochrome c from mitochondria"/>
    <property type="evidence" value="ECO:0007669"/>
    <property type="project" value="TreeGrafter"/>
</dbReference>
<proteinExistence type="inferred from homology"/>
<comment type="subunit">
    <text evidence="8">Interacts with HSP90AB1; HSP90AB1 is essential for FAM162A mitochondrial localization and pro-apoptotic activity. Interacts with VDAC2; the interaction is probably involved in inducing mitochondrial permeability transition.</text>
</comment>
<feature type="non-terminal residue" evidence="9">
    <location>
        <position position="1"/>
    </location>
</feature>
<gene>
    <name evidence="9" type="ORF">BN2614_LOCUS1</name>
</gene>
<protein>
    <recommendedName>
        <fullName evidence="6">Protein FAM162A</fullName>
    </recommendedName>
</protein>
<dbReference type="Proteomes" id="UP000269945">
    <property type="component" value="Unassembled WGS sequence"/>
</dbReference>
<keyword evidence="4" id="KW-1133">Transmembrane helix</keyword>
<dbReference type="PANTHER" id="PTHR13674">
    <property type="entry name" value="GROWTH AND TRANSFORMATION-DEPENDENT PROTEIN"/>
    <property type="match status" value="1"/>
</dbReference>
<keyword evidence="10" id="KW-1185">Reference proteome</keyword>
<evidence type="ECO:0000256" key="4">
    <source>
        <dbReference type="ARBA" id="ARBA00022989"/>
    </source>
</evidence>
<dbReference type="GO" id="GO:0016020">
    <property type="term" value="C:membrane"/>
    <property type="evidence" value="ECO:0007669"/>
    <property type="project" value="UniProtKB-SubCell"/>
</dbReference>
<evidence type="ECO:0000256" key="2">
    <source>
        <dbReference type="ARBA" id="ARBA00007363"/>
    </source>
</evidence>
<keyword evidence="5" id="KW-0472">Membrane</keyword>
<dbReference type="GO" id="GO:0071456">
    <property type="term" value="P:cellular response to hypoxia"/>
    <property type="evidence" value="ECO:0007669"/>
    <property type="project" value="TreeGrafter"/>
</dbReference>
<evidence type="ECO:0000256" key="5">
    <source>
        <dbReference type="ARBA" id="ARBA00023136"/>
    </source>
</evidence>
<evidence type="ECO:0000313" key="10">
    <source>
        <dbReference type="Proteomes" id="UP000269945"/>
    </source>
</evidence>
<evidence type="ECO:0000256" key="1">
    <source>
        <dbReference type="ARBA" id="ARBA00004167"/>
    </source>
</evidence>
<comment type="function">
    <text evidence="7">Proposed to be involved in regulation of apoptosis; the exact mechanism may differ between cell types/tissues. May be involved in hypoxia-induced cell death of transformed cells implicating cytochrome C release and caspase activation (such as CASP9) and inducing mitochondrial permeability transition. May be involved in hypoxia-induced cell death of neuronal cells probably by promoting release of AIFM1 from mitochondria to cytoplasm and its translocation to the nucleus; however, the involvement of caspases has been reported conflictingly.</text>
</comment>
<evidence type="ECO:0000256" key="7">
    <source>
        <dbReference type="ARBA" id="ARBA00045918"/>
    </source>
</evidence>
<keyword evidence="3" id="KW-0812">Transmembrane</keyword>
<dbReference type="EMBL" id="CYRY02041744">
    <property type="protein sequence ID" value="VCX31583.1"/>
    <property type="molecule type" value="Genomic_DNA"/>
</dbReference>
<evidence type="ECO:0000256" key="8">
    <source>
        <dbReference type="ARBA" id="ARBA00046764"/>
    </source>
</evidence>
<comment type="similarity">
    <text evidence="2">Belongs to the UPF0389 family.</text>
</comment>
<comment type="subcellular location">
    <subcellularLocation>
        <location evidence="1">Membrane</location>
        <topology evidence="1">Single-pass membrane protein</topology>
    </subcellularLocation>
</comment>
<evidence type="ECO:0000256" key="3">
    <source>
        <dbReference type="ARBA" id="ARBA00022692"/>
    </source>
</evidence>
<dbReference type="Pfam" id="PF06388">
    <property type="entry name" value="DUF1075"/>
    <property type="match status" value="1"/>
</dbReference>
<evidence type="ECO:0000313" key="9">
    <source>
        <dbReference type="EMBL" id="VCX31583.1"/>
    </source>
</evidence>
<dbReference type="AlphaFoldDB" id="A0A9X9Q688"/>
<dbReference type="GO" id="GO:0051402">
    <property type="term" value="P:neuron apoptotic process"/>
    <property type="evidence" value="ECO:0007669"/>
    <property type="project" value="TreeGrafter"/>
</dbReference>
<dbReference type="PANTHER" id="PTHR13674:SF2">
    <property type="entry name" value="PROTEIN FAM162A"/>
    <property type="match status" value="1"/>
</dbReference>
<name>A0A9X9Q688_GULGU</name>